<name>A0ABD3P5Z4_9STRA</name>
<evidence type="ECO:0000313" key="3">
    <source>
        <dbReference type="Proteomes" id="UP001530315"/>
    </source>
</evidence>
<keyword evidence="3" id="KW-1185">Reference proteome</keyword>
<dbReference type="InterPro" id="IPR050710">
    <property type="entry name" value="Band7/mec-2_domain"/>
</dbReference>
<dbReference type="EMBL" id="JALLAZ020000999">
    <property type="protein sequence ID" value="KAL3782826.1"/>
    <property type="molecule type" value="Genomic_DNA"/>
</dbReference>
<dbReference type="PANTHER" id="PTHR43327:SF9">
    <property type="entry name" value="BAND 7 DOMAIN-CONTAINING PROTEIN"/>
    <property type="match status" value="1"/>
</dbReference>
<dbReference type="AlphaFoldDB" id="A0ABD3P5Z4"/>
<feature type="domain" description="Band 7" evidence="1">
    <location>
        <begin position="70"/>
        <end position="305"/>
    </location>
</feature>
<protein>
    <recommendedName>
        <fullName evidence="1">Band 7 domain-containing protein</fullName>
    </recommendedName>
</protein>
<comment type="caution">
    <text evidence="2">The sequence shown here is derived from an EMBL/GenBank/DDBJ whole genome shotgun (WGS) entry which is preliminary data.</text>
</comment>
<dbReference type="Gene3D" id="3.30.479.30">
    <property type="entry name" value="Band 7 domain"/>
    <property type="match status" value="1"/>
</dbReference>
<organism evidence="2 3">
    <name type="scientific">Stephanodiscus triporus</name>
    <dbReference type="NCBI Taxonomy" id="2934178"/>
    <lineage>
        <taxon>Eukaryota</taxon>
        <taxon>Sar</taxon>
        <taxon>Stramenopiles</taxon>
        <taxon>Ochrophyta</taxon>
        <taxon>Bacillariophyta</taxon>
        <taxon>Coscinodiscophyceae</taxon>
        <taxon>Thalassiosirophycidae</taxon>
        <taxon>Stephanodiscales</taxon>
        <taxon>Stephanodiscaceae</taxon>
        <taxon>Stephanodiscus</taxon>
    </lineage>
</organism>
<dbReference type="InterPro" id="IPR001107">
    <property type="entry name" value="Band_7"/>
</dbReference>
<dbReference type="Proteomes" id="UP001530315">
    <property type="component" value="Unassembled WGS sequence"/>
</dbReference>
<evidence type="ECO:0000259" key="1">
    <source>
        <dbReference type="Pfam" id="PF01145"/>
    </source>
</evidence>
<dbReference type="Pfam" id="PF01145">
    <property type="entry name" value="Band_7"/>
    <property type="match status" value="1"/>
</dbReference>
<proteinExistence type="predicted"/>
<sequence>MLDDISCLRRRREGATTALSSAMMADPGETFCSSFVTPIPSPSPPLISSLFMSPHPQGKIRFALPLFWFTIPEGFYGLVSRRGARADYVVDSGSWGRRGGREGRSKSSPVWPCGLHFGPPSLKVSHMVTKQAVLFSHKIEGCMTKDNVSTCMDVSIVLRVMGDDPDVTPGDDPNNVYKFVHEVTPFGLQAQLRSALAVEAQTLTRSVCHADVLGLRNFVRSEVMTANAKRVSFSAEVRGGVVAAEEDKNKLGERDHRDAPVASMMDAMKVLLNQQFKQQGIEILEVIIKDITLPNQVQSQMSQRTMIISQYAMERLQQKHAVQSMLHEDDLKLKQTYILDQKKKIQEGEDAKDAVMAQLELDLLRVEGEGKIRSIETQMSIDVELVKAENKLSVQRIEDETKLETEKIRVQSMSDVEVELAEAKNEVDLILAKGDLEVAKNAAKGEKAIFKAEGISAPLNRRLNDHLSSLHSLRAQSALANNGELVIVGTKGGGSVHSLLQADAALSSIHENWEDTLHDSIITEIVIASSGRRGARIMLGLPFVNTAPRRKGTQSLPDSRTLHRQRVHEIIAERKETNRPKIKLDENLS</sequence>
<evidence type="ECO:0000313" key="2">
    <source>
        <dbReference type="EMBL" id="KAL3782826.1"/>
    </source>
</evidence>
<reference evidence="2 3" key="1">
    <citation type="submission" date="2024-10" db="EMBL/GenBank/DDBJ databases">
        <title>Updated reference genomes for cyclostephanoid diatoms.</title>
        <authorList>
            <person name="Roberts W.R."/>
            <person name="Alverson A.J."/>
        </authorList>
    </citation>
    <scope>NUCLEOTIDE SEQUENCE [LARGE SCALE GENOMIC DNA]</scope>
    <source>
        <strain evidence="2 3">AJA276-08</strain>
    </source>
</reference>
<accession>A0ABD3P5Z4</accession>
<dbReference type="PANTHER" id="PTHR43327">
    <property type="entry name" value="STOMATIN-LIKE PROTEIN 2, MITOCHONDRIAL"/>
    <property type="match status" value="1"/>
</dbReference>
<dbReference type="SUPFAM" id="SSF117892">
    <property type="entry name" value="Band 7/SPFH domain"/>
    <property type="match status" value="1"/>
</dbReference>
<dbReference type="InterPro" id="IPR036013">
    <property type="entry name" value="Band_7/SPFH_dom_sf"/>
</dbReference>
<gene>
    <name evidence="2" type="ORF">ACHAW5_000098</name>
</gene>